<organism evidence="1 2">
    <name type="scientific">Trematosphaeria pertusa</name>
    <dbReference type="NCBI Taxonomy" id="390896"/>
    <lineage>
        <taxon>Eukaryota</taxon>
        <taxon>Fungi</taxon>
        <taxon>Dikarya</taxon>
        <taxon>Ascomycota</taxon>
        <taxon>Pezizomycotina</taxon>
        <taxon>Dothideomycetes</taxon>
        <taxon>Pleosporomycetidae</taxon>
        <taxon>Pleosporales</taxon>
        <taxon>Massarineae</taxon>
        <taxon>Trematosphaeriaceae</taxon>
        <taxon>Trematosphaeria</taxon>
    </lineage>
</organism>
<dbReference type="GeneID" id="54583334"/>
<dbReference type="RefSeq" id="XP_033678700.1">
    <property type="nucleotide sequence ID" value="XM_033830004.1"/>
</dbReference>
<accession>A0A6A6I087</accession>
<dbReference type="Proteomes" id="UP000800094">
    <property type="component" value="Unassembled WGS sequence"/>
</dbReference>
<name>A0A6A6I087_9PLEO</name>
<evidence type="ECO:0000313" key="1">
    <source>
        <dbReference type="EMBL" id="KAF2243696.1"/>
    </source>
</evidence>
<evidence type="ECO:0000313" key="2">
    <source>
        <dbReference type="Proteomes" id="UP000800094"/>
    </source>
</evidence>
<proteinExistence type="predicted"/>
<reference evidence="1" key="1">
    <citation type="journal article" date="2020" name="Stud. Mycol.">
        <title>101 Dothideomycetes genomes: a test case for predicting lifestyles and emergence of pathogens.</title>
        <authorList>
            <person name="Haridas S."/>
            <person name="Albert R."/>
            <person name="Binder M."/>
            <person name="Bloem J."/>
            <person name="Labutti K."/>
            <person name="Salamov A."/>
            <person name="Andreopoulos B."/>
            <person name="Baker S."/>
            <person name="Barry K."/>
            <person name="Bills G."/>
            <person name="Bluhm B."/>
            <person name="Cannon C."/>
            <person name="Castanera R."/>
            <person name="Culley D."/>
            <person name="Daum C."/>
            <person name="Ezra D."/>
            <person name="Gonzalez J."/>
            <person name="Henrissat B."/>
            <person name="Kuo A."/>
            <person name="Liang C."/>
            <person name="Lipzen A."/>
            <person name="Lutzoni F."/>
            <person name="Magnuson J."/>
            <person name="Mondo S."/>
            <person name="Nolan M."/>
            <person name="Ohm R."/>
            <person name="Pangilinan J."/>
            <person name="Park H.-J."/>
            <person name="Ramirez L."/>
            <person name="Alfaro M."/>
            <person name="Sun H."/>
            <person name="Tritt A."/>
            <person name="Yoshinaga Y."/>
            <person name="Zwiers L.-H."/>
            <person name="Turgeon B."/>
            <person name="Goodwin S."/>
            <person name="Spatafora J."/>
            <person name="Crous P."/>
            <person name="Grigoriev I."/>
        </authorList>
    </citation>
    <scope>NUCLEOTIDE SEQUENCE</scope>
    <source>
        <strain evidence="1">CBS 122368</strain>
    </source>
</reference>
<dbReference type="EMBL" id="ML987204">
    <property type="protein sequence ID" value="KAF2243696.1"/>
    <property type="molecule type" value="Genomic_DNA"/>
</dbReference>
<protein>
    <submittedName>
        <fullName evidence="1">Uncharacterized protein</fullName>
    </submittedName>
</protein>
<sequence length="85" mass="9552">MQLLRSGSTLCLVSSLGPQKALANETRRDLHTQAGYELQRLTLTLYTSHQSRREKMACFSARGILYLGGDRRLYSTNCRSVQGES</sequence>
<keyword evidence="2" id="KW-1185">Reference proteome</keyword>
<gene>
    <name evidence="1" type="ORF">BU26DRAFT_523287</name>
</gene>
<dbReference type="AlphaFoldDB" id="A0A6A6I087"/>